<feature type="domain" description="KRAB" evidence="1">
    <location>
        <begin position="74"/>
        <end position="128"/>
    </location>
</feature>
<sequence>MDSLRTVADFLGSTSDMNHLTGEASPLHATDRQQSVCQSHSDVIRYNAGPAVLSCMRGCRGSAHISEHRRKEQATFDDIAVYFSKDEWDYLNDEEKDLYREVMIENYQTLQSLDWCRSLQTKFTHHIL</sequence>
<dbReference type="InterPro" id="IPR003655">
    <property type="entry name" value="aKRAB"/>
</dbReference>
<name>A0A2G9RIG9_AQUCT</name>
<dbReference type="EMBL" id="KV942323">
    <property type="protein sequence ID" value="PIO27041.1"/>
    <property type="molecule type" value="Genomic_DNA"/>
</dbReference>
<evidence type="ECO:0000259" key="1">
    <source>
        <dbReference type="PROSITE" id="PS50805"/>
    </source>
</evidence>
<dbReference type="InterPro" id="IPR036051">
    <property type="entry name" value="KRAB_dom_sf"/>
</dbReference>
<gene>
    <name evidence="3" type="ORF">AB205_0121590</name>
</gene>
<dbReference type="Gene3D" id="6.10.140.140">
    <property type="match status" value="1"/>
</dbReference>
<dbReference type="GO" id="GO:0006355">
    <property type="term" value="P:regulation of DNA-templated transcription"/>
    <property type="evidence" value="ECO:0007669"/>
    <property type="project" value="InterPro"/>
</dbReference>
<organism evidence="3">
    <name type="scientific">Aquarana catesbeiana</name>
    <name type="common">American bullfrog</name>
    <name type="synonym">Rana catesbeiana</name>
    <dbReference type="NCBI Taxonomy" id="8400"/>
    <lineage>
        <taxon>Eukaryota</taxon>
        <taxon>Metazoa</taxon>
        <taxon>Chordata</taxon>
        <taxon>Craniata</taxon>
        <taxon>Vertebrata</taxon>
        <taxon>Euteleostomi</taxon>
        <taxon>Amphibia</taxon>
        <taxon>Batrachia</taxon>
        <taxon>Anura</taxon>
        <taxon>Neobatrachia</taxon>
        <taxon>Ranoidea</taxon>
        <taxon>Ranidae</taxon>
        <taxon>Aquarana</taxon>
    </lineage>
</organism>
<dbReference type="AlphaFoldDB" id="A0A2G9RIG9"/>
<protein>
    <submittedName>
        <fullName evidence="3">Uncharacterized protein</fullName>
    </submittedName>
</protein>
<proteinExistence type="predicted"/>
<accession>A0A2G9RIG9</accession>
<reference evidence="3" key="1">
    <citation type="submission" date="2017-08" db="EMBL/GenBank/DDBJ databases">
        <title>Assembly of the North American Bullfrog Genome.</title>
        <authorList>
            <person name="Warren R.L."/>
            <person name="Vandervalk B.P."/>
            <person name="Kucuk E."/>
            <person name="Birol I."/>
            <person name="Helbing C."/>
            <person name="Pandoh P."/>
            <person name="Behsaz B."/>
            <person name="Mohamadi H."/>
            <person name="Chu J."/>
            <person name="Jackman S."/>
            <person name="Hammond S.A."/>
            <person name="Veldhoen N."/>
            <person name="Kirk H."/>
            <person name="Zhao Y."/>
            <person name="Coope R."/>
            <person name="Pleasance S."/>
            <person name="Moore R."/>
            <person name="Holt R."/>
        </authorList>
    </citation>
    <scope>NUCLEOTIDE SEQUENCE</scope>
    <source>
        <strain evidence="3">Bruno</strain>
        <tissue evidence="3">Liver</tissue>
    </source>
</reference>
<dbReference type="PANTHER" id="PTHR23232:SF142">
    <property type="entry name" value="GASTRULA ZINC FINGER PROTEIN XLCGF57.1-LIKE-RELATED"/>
    <property type="match status" value="1"/>
</dbReference>
<dbReference type="InterPro" id="IPR050169">
    <property type="entry name" value="Krueppel_C2H2_ZnF"/>
</dbReference>
<evidence type="ECO:0000313" key="3">
    <source>
        <dbReference type="EMBL" id="PIO27041.1"/>
    </source>
</evidence>
<dbReference type="SMART" id="SM00349">
    <property type="entry name" value="KRAB"/>
    <property type="match status" value="1"/>
</dbReference>
<dbReference type="Pfam" id="PF01352">
    <property type="entry name" value="KRAB"/>
    <property type="match status" value="1"/>
</dbReference>
<feature type="domain" description="KRAB-related" evidence="2">
    <location>
        <begin position="71"/>
        <end position="128"/>
    </location>
</feature>
<evidence type="ECO:0000259" key="2">
    <source>
        <dbReference type="PROSITE" id="PS50806"/>
    </source>
</evidence>
<dbReference type="OrthoDB" id="9892686at2759"/>
<dbReference type="InterPro" id="IPR001909">
    <property type="entry name" value="KRAB"/>
</dbReference>
<dbReference type="SUPFAM" id="SSF109640">
    <property type="entry name" value="KRAB domain (Kruppel-associated box)"/>
    <property type="match status" value="1"/>
</dbReference>
<dbReference type="CDD" id="cd07765">
    <property type="entry name" value="KRAB_A-box"/>
    <property type="match status" value="1"/>
</dbReference>
<dbReference type="PANTHER" id="PTHR23232">
    <property type="entry name" value="KRAB DOMAIN C2H2 ZINC FINGER"/>
    <property type="match status" value="1"/>
</dbReference>
<dbReference type="PROSITE" id="PS50805">
    <property type="entry name" value="KRAB"/>
    <property type="match status" value="1"/>
</dbReference>
<dbReference type="PROSITE" id="PS50806">
    <property type="entry name" value="KRAB_RELATED"/>
    <property type="match status" value="1"/>
</dbReference>